<dbReference type="Pfam" id="PF00593">
    <property type="entry name" value="TonB_dep_Rec_b-barrel"/>
    <property type="match status" value="1"/>
</dbReference>
<evidence type="ECO:0000259" key="14">
    <source>
        <dbReference type="Pfam" id="PF00593"/>
    </source>
</evidence>
<dbReference type="InterPro" id="IPR012910">
    <property type="entry name" value="Plug_dom"/>
</dbReference>
<comment type="similarity">
    <text evidence="2 11 12">Belongs to the TonB-dependent receptor family.</text>
</comment>
<evidence type="ECO:0000256" key="7">
    <source>
        <dbReference type="ARBA" id="ARBA00023077"/>
    </source>
</evidence>
<keyword evidence="9 16" id="KW-0675">Receptor</keyword>
<evidence type="ECO:0000256" key="8">
    <source>
        <dbReference type="ARBA" id="ARBA00023136"/>
    </source>
</evidence>
<evidence type="ECO:0000256" key="11">
    <source>
        <dbReference type="PROSITE-ProRule" id="PRU01360"/>
    </source>
</evidence>
<gene>
    <name evidence="16" type="ORF">HKT17_14810</name>
</gene>
<evidence type="ECO:0000256" key="2">
    <source>
        <dbReference type="ARBA" id="ARBA00009810"/>
    </source>
</evidence>
<keyword evidence="7 12" id="KW-0798">TonB box</keyword>
<keyword evidence="10 11" id="KW-0998">Cell outer membrane</keyword>
<comment type="subcellular location">
    <subcellularLocation>
        <location evidence="1 11">Cell outer membrane</location>
        <topology evidence="1 11">Multi-pass membrane protein</topology>
    </subcellularLocation>
</comment>
<dbReference type="PANTHER" id="PTHR30069:SF29">
    <property type="entry name" value="HEMOGLOBIN AND HEMOGLOBIN-HAPTOGLOBIN-BINDING PROTEIN 1-RELATED"/>
    <property type="match status" value="1"/>
</dbReference>
<name>A0ABX6N8W8_9BURK</name>
<evidence type="ECO:0000259" key="15">
    <source>
        <dbReference type="Pfam" id="PF07715"/>
    </source>
</evidence>
<dbReference type="PANTHER" id="PTHR30069">
    <property type="entry name" value="TONB-DEPENDENT OUTER MEMBRANE RECEPTOR"/>
    <property type="match status" value="1"/>
</dbReference>
<keyword evidence="5 11" id="KW-0812">Transmembrane</keyword>
<dbReference type="InterPro" id="IPR000531">
    <property type="entry name" value="Beta-barrel_TonB"/>
</dbReference>
<evidence type="ECO:0000256" key="13">
    <source>
        <dbReference type="SAM" id="SignalP"/>
    </source>
</evidence>
<evidence type="ECO:0000256" key="12">
    <source>
        <dbReference type="RuleBase" id="RU003357"/>
    </source>
</evidence>
<feature type="domain" description="TonB-dependent receptor-like beta-barrel" evidence="14">
    <location>
        <begin position="219"/>
        <end position="647"/>
    </location>
</feature>
<dbReference type="Pfam" id="PF07715">
    <property type="entry name" value="Plug"/>
    <property type="match status" value="1"/>
</dbReference>
<dbReference type="SUPFAM" id="SSF56935">
    <property type="entry name" value="Porins"/>
    <property type="match status" value="1"/>
</dbReference>
<dbReference type="EMBL" id="CP053084">
    <property type="protein sequence ID" value="QJR30882.1"/>
    <property type="molecule type" value="Genomic_DNA"/>
</dbReference>
<feature type="domain" description="TonB-dependent receptor plug" evidence="15">
    <location>
        <begin position="57"/>
        <end position="166"/>
    </location>
</feature>
<dbReference type="Gene3D" id="2.40.170.20">
    <property type="entry name" value="TonB-dependent receptor, beta-barrel domain"/>
    <property type="match status" value="1"/>
</dbReference>
<dbReference type="InterPro" id="IPR039426">
    <property type="entry name" value="TonB-dep_rcpt-like"/>
</dbReference>
<evidence type="ECO:0000256" key="3">
    <source>
        <dbReference type="ARBA" id="ARBA00022448"/>
    </source>
</evidence>
<reference evidence="16 17" key="1">
    <citation type="submission" date="2020-05" db="EMBL/GenBank/DDBJ databases">
        <title>Compete genome of Limnobacter sp. SAORIC-580.</title>
        <authorList>
            <person name="Song J."/>
            <person name="Cho J.-C."/>
        </authorList>
    </citation>
    <scope>NUCLEOTIDE SEQUENCE [LARGE SCALE GENOMIC DNA]</scope>
    <source>
        <strain evidence="16 17">SAORIC-580</strain>
    </source>
</reference>
<evidence type="ECO:0000313" key="17">
    <source>
        <dbReference type="Proteomes" id="UP000501130"/>
    </source>
</evidence>
<proteinExistence type="inferred from homology"/>
<evidence type="ECO:0000256" key="9">
    <source>
        <dbReference type="ARBA" id="ARBA00023170"/>
    </source>
</evidence>
<dbReference type="InterPro" id="IPR036942">
    <property type="entry name" value="Beta-barrel_TonB_sf"/>
</dbReference>
<evidence type="ECO:0000256" key="10">
    <source>
        <dbReference type="ARBA" id="ARBA00023237"/>
    </source>
</evidence>
<dbReference type="CDD" id="cd01347">
    <property type="entry name" value="ligand_gated_channel"/>
    <property type="match status" value="1"/>
</dbReference>
<feature type="signal peptide" evidence="13">
    <location>
        <begin position="1"/>
        <end position="29"/>
    </location>
</feature>
<sequence>MRVHASFKMTTLSTGLLLAFAPLAQPVFANPALSSVEVQAQREALSAASVQVAREKLNQTAGGTAVVEAESFEAGKAVTIKDMLDFTPGVFAQSRVNEEARLSIRGSGLSRTFHMRGIRLLQDGIPINLADGGSDFQDIDPLALQHVEVYKGANALQYGAANLGGAINFVTPTGYTTPNSVLRLDAGSHEFARAQFKTGDVLGNWDYFASLSQLRSDGFRQFSGQKNTRLNANAGLKISPQLETRFYVIHGDLNQELPGNLTKAQLQSNPTQANAASAAANSQRDFLITRLANKTTWISPTGVEYNAGVYAVDKNLYHPLSFGLIDQQTRDVGTFGNRIAQGELWGLRHDTTLGYNLVHGITEARIFNHVRGDRISLRSHEDQKAHNMELYGESRLHLTDSVQWINGLQWTHAKRTADDQFLSDGDGSYQRRYAQFSPKTGLLWQASEAVQVYGNLSRAFEPPTFSETSPTRALEAQESTTFEVGTRGVAQEIRWDISAYYSQLNNEFVSYQLNPLVPGLSAILNADNTVHQGVEIGLAGPFTRDLLRAGDTLNWQLAYTFGRFRFDNDRVYGNAAIPGIPEQYVRAKLDYANTLGWTLSPNIEYVPQGYFVDLANTLSSDPYLLLGLNASYKFSDTLRVFVDARNLTDKVYAATTGVIVNANGADSAQFSPGEGRGIYAGVEVKW</sequence>
<feature type="chain" id="PRO_5047270161" evidence="13">
    <location>
        <begin position="30"/>
        <end position="686"/>
    </location>
</feature>
<dbReference type="PROSITE" id="PS52016">
    <property type="entry name" value="TONB_DEPENDENT_REC_3"/>
    <property type="match status" value="1"/>
</dbReference>
<protein>
    <submittedName>
        <fullName evidence="16">TonB-dependent receptor</fullName>
    </submittedName>
</protein>
<organism evidence="16 17">
    <name type="scientific">Limnobacter profundi</name>
    <dbReference type="NCBI Taxonomy" id="2732163"/>
    <lineage>
        <taxon>Bacteria</taxon>
        <taxon>Pseudomonadati</taxon>
        <taxon>Pseudomonadota</taxon>
        <taxon>Betaproteobacteria</taxon>
        <taxon>Burkholderiales</taxon>
        <taxon>Burkholderiaceae</taxon>
        <taxon>Limnobacter</taxon>
    </lineage>
</organism>
<keyword evidence="4 11" id="KW-1134">Transmembrane beta strand</keyword>
<evidence type="ECO:0000313" key="16">
    <source>
        <dbReference type="EMBL" id="QJR30882.1"/>
    </source>
</evidence>
<dbReference type="Gene3D" id="2.170.130.10">
    <property type="entry name" value="TonB-dependent receptor, plug domain"/>
    <property type="match status" value="1"/>
</dbReference>
<accession>A0ABX6N8W8</accession>
<keyword evidence="6 13" id="KW-0732">Signal</keyword>
<keyword evidence="17" id="KW-1185">Reference proteome</keyword>
<evidence type="ECO:0000256" key="1">
    <source>
        <dbReference type="ARBA" id="ARBA00004571"/>
    </source>
</evidence>
<keyword evidence="8 11" id="KW-0472">Membrane</keyword>
<dbReference type="Proteomes" id="UP000501130">
    <property type="component" value="Chromosome"/>
</dbReference>
<keyword evidence="3 11" id="KW-0813">Transport</keyword>
<dbReference type="InterPro" id="IPR037066">
    <property type="entry name" value="Plug_dom_sf"/>
</dbReference>
<evidence type="ECO:0000256" key="5">
    <source>
        <dbReference type="ARBA" id="ARBA00022692"/>
    </source>
</evidence>
<evidence type="ECO:0000256" key="6">
    <source>
        <dbReference type="ARBA" id="ARBA00022729"/>
    </source>
</evidence>
<evidence type="ECO:0000256" key="4">
    <source>
        <dbReference type="ARBA" id="ARBA00022452"/>
    </source>
</evidence>